<evidence type="ECO:0000259" key="9">
    <source>
        <dbReference type="PROSITE" id="PS50893"/>
    </source>
</evidence>
<evidence type="ECO:0000256" key="1">
    <source>
        <dbReference type="ARBA" id="ARBA00004236"/>
    </source>
</evidence>
<dbReference type="PANTHER" id="PTHR43553:SF24">
    <property type="entry name" value="ENERGY-COUPLING FACTOR TRANSPORTER ATP-BINDING PROTEIN ECFA1"/>
    <property type="match status" value="1"/>
</dbReference>
<dbReference type="FunFam" id="3.40.50.300:FF:000224">
    <property type="entry name" value="Energy-coupling factor transporter ATP-binding protein EcfA"/>
    <property type="match status" value="1"/>
</dbReference>
<dbReference type="InterPro" id="IPR003439">
    <property type="entry name" value="ABC_transporter-like_ATP-bd"/>
</dbReference>
<evidence type="ECO:0000256" key="7">
    <source>
        <dbReference type="ARBA" id="ARBA00022967"/>
    </source>
</evidence>
<comment type="subcellular location">
    <subcellularLocation>
        <location evidence="1">Cell membrane</location>
    </subcellularLocation>
</comment>
<keyword evidence="5" id="KW-0547">Nucleotide-binding</keyword>
<keyword evidence="6" id="KW-0067">ATP-binding</keyword>
<dbReference type="KEGG" id="cbac:JI75_08310"/>
<protein>
    <submittedName>
        <fullName evidence="10">Cobalt ABC transporter ATPase</fullName>
    </submittedName>
</protein>
<gene>
    <name evidence="10" type="ORF">JI75_08310</name>
</gene>
<dbReference type="InterPro" id="IPR003593">
    <property type="entry name" value="AAA+_ATPase"/>
</dbReference>
<evidence type="ECO:0000256" key="4">
    <source>
        <dbReference type="ARBA" id="ARBA00022475"/>
    </source>
</evidence>
<dbReference type="RefSeq" id="WP_039690087.1">
    <property type="nucleotide sequence ID" value="NZ_CP009302.1"/>
</dbReference>
<keyword evidence="3" id="KW-0813">Transport</keyword>
<reference evidence="10 11" key="2">
    <citation type="journal article" date="2015" name="Genome Announc.">
        <title>Complete Genome Sequence of Coriobacteriaceae Strain 68-1-3, a Novel Mucus-Degrading Isolate from the Swine Intestinal Tract.</title>
        <authorList>
            <person name="Looft T."/>
            <person name="Bayles D.O."/>
            <person name="Alt D.P."/>
            <person name="Stanton T.B."/>
        </authorList>
    </citation>
    <scope>NUCLEOTIDE SEQUENCE [LARGE SCALE GENOMIC DNA]</scope>
    <source>
        <strain evidence="10 11">68-1-3</strain>
    </source>
</reference>
<dbReference type="STRING" id="1531429.JI75_08310"/>
<dbReference type="InterPro" id="IPR017871">
    <property type="entry name" value="ABC_transporter-like_CS"/>
</dbReference>
<accession>A0A0A8BBX5</accession>
<dbReference type="PROSITE" id="PS50893">
    <property type="entry name" value="ABC_TRANSPORTER_2"/>
    <property type="match status" value="1"/>
</dbReference>
<comment type="similarity">
    <text evidence="2">Belongs to the ABC transporter superfamily.</text>
</comment>
<keyword evidence="4" id="KW-1003">Cell membrane</keyword>
<sequence>MIEMKGFSFRYRGRSDFAVSDVDLSVAAGTFLGITGAAGSGKSTLTYALNGVVPHCYPGDFYGSVAVDGNDTCETRLTDLSRIVGSVCQDIESQMVTAVVEDEVLFGLENFGIEPSEIEGRLSEALLSVGIADLRHRAISTLSGGQKQKVALASILALRPRVLVLDEPTSELDPVSSRAVFSFLKSYAAENRACVVAVEQKIGLLAEFADDMVVMDEGRVALHGAPTDLLKRPDRLFDLGVNVPRSTELSNELTRRGLYEGPVCRSVEEAVRAAREVLACSNSGE</sequence>
<dbReference type="GO" id="GO:0043190">
    <property type="term" value="C:ATP-binding cassette (ABC) transporter complex"/>
    <property type="evidence" value="ECO:0007669"/>
    <property type="project" value="TreeGrafter"/>
</dbReference>
<feature type="domain" description="ABC transporter" evidence="9">
    <location>
        <begin position="2"/>
        <end position="242"/>
    </location>
</feature>
<dbReference type="InterPro" id="IPR050095">
    <property type="entry name" value="ECF_ABC_transporter_ATP-bd"/>
</dbReference>
<dbReference type="OrthoDB" id="9806471at2"/>
<dbReference type="PANTHER" id="PTHR43553">
    <property type="entry name" value="HEAVY METAL TRANSPORTER"/>
    <property type="match status" value="1"/>
</dbReference>
<keyword evidence="7" id="KW-1278">Translocase</keyword>
<proteinExistence type="inferred from homology"/>
<evidence type="ECO:0000313" key="10">
    <source>
        <dbReference type="EMBL" id="AJC12647.1"/>
    </source>
</evidence>
<dbReference type="CDD" id="cd03225">
    <property type="entry name" value="ABC_cobalt_CbiO_domain1"/>
    <property type="match status" value="1"/>
</dbReference>
<dbReference type="SUPFAM" id="SSF52540">
    <property type="entry name" value="P-loop containing nucleoside triphosphate hydrolases"/>
    <property type="match status" value="1"/>
</dbReference>
<evidence type="ECO:0000256" key="3">
    <source>
        <dbReference type="ARBA" id="ARBA00022448"/>
    </source>
</evidence>
<dbReference type="EMBL" id="CP009302">
    <property type="protein sequence ID" value="AJC12647.1"/>
    <property type="molecule type" value="Genomic_DNA"/>
</dbReference>
<keyword evidence="8" id="KW-0472">Membrane</keyword>
<evidence type="ECO:0000256" key="2">
    <source>
        <dbReference type="ARBA" id="ARBA00005417"/>
    </source>
</evidence>
<dbReference type="PROSITE" id="PS00211">
    <property type="entry name" value="ABC_TRANSPORTER_1"/>
    <property type="match status" value="1"/>
</dbReference>
<dbReference type="Proteomes" id="UP000031121">
    <property type="component" value="Chromosome"/>
</dbReference>
<reference evidence="11" key="1">
    <citation type="submission" date="2014-08" db="EMBL/GenBank/DDBJ databases">
        <title>Coriobacteriaceae sp. complete genome.</title>
        <authorList>
            <person name="Looft T."/>
            <person name="Bayles D.O."/>
            <person name="Stanton T.B."/>
        </authorList>
    </citation>
    <scope>NUCLEOTIDE SEQUENCE [LARGE SCALE GENOMIC DNA]</scope>
    <source>
        <strain evidence="11">68-1-3</strain>
    </source>
</reference>
<evidence type="ECO:0000256" key="6">
    <source>
        <dbReference type="ARBA" id="ARBA00022840"/>
    </source>
</evidence>
<dbReference type="Pfam" id="PF00005">
    <property type="entry name" value="ABC_tran"/>
    <property type="match status" value="1"/>
</dbReference>
<evidence type="ECO:0000313" key="11">
    <source>
        <dbReference type="Proteomes" id="UP000031121"/>
    </source>
</evidence>
<keyword evidence="11" id="KW-1185">Reference proteome</keyword>
<dbReference type="Gene3D" id="3.40.50.300">
    <property type="entry name" value="P-loop containing nucleotide triphosphate hydrolases"/>
    <property type="match status" value="1"/>
</dbReference>
<dbReference type="InterPro" id="IPR015856">
    <property type="entry name" value="ABC_transpr_CbiO/EcfA_su"/>
</dbReference>
<dbReference type="GO" id="GO:0005524">
    <property type="term" value="F:ATP binding"/>
    <property type="evidence" value="ECO:0007669"/>
    <property type="project" value="UniProtKB-KW"/>
</dbReference>
<dbReference type="InterPro" id="IPR027417">
    <property type="entry name" value="P-loop_NTPase"/>
</dbReference>
<name>A0A0A8BBX5_9ACTN</name>
<dbReference type="GO" id="GO:0042626">
    <property type="term" value="F:ATPase-coupled transmembrane transporter activity"/>
    <property type="evidence" value="ECO:0007669"/>
    <property type="project" value="TreeGrafter"/>
</dbReference>
<dbReference type="SMART" id="SM00382">
    <property type="entry name" value="AAA"/>
    <property type="match status" value="1"/>
</dbReference>
<dbReference type="HOGENOM" id="CLU_000604_1_22_11"/>
<evidence type="ECO:0000256" key="8">
    <source>
        <dbReference type="ARBA" id="ARBA00023136"/>
    </source>
</evidence>
<evidence type="ECO:0000256" key="5">
    <source>
        <dbReference type="ARBA" id="ARBA00022741"/>
    </source>
</evidence>
<dbReference type="GO" id="GO:0016887">
    <property type="term" value="F:ATP hydrolysis activity"/>
    <property type="evidence" value="ECO:0007669"/>
    <property type="project" value="InterPro"/>
</dbReference>
<dbReference type="AlphaFoldDB" id="A0A0A8BBX5"/>
<organism evidence="10 11">
    <name type="scientific">Berryella intestinalis</name>
    <dbReference type="NCBI Taxonomy" id="1531429"/>
    <lineage>
        <taxon>Bacteria</taxon>
        <taxon>Bacillati</taxon>
        <taxon>Actinomycetota</taxon>
        <taxon>Coriobacteriia</taxon>
        <taxon>Eggerthellales</taxon>
        <taxon>Eggerthellaceae</taxon>
        <taxon>Berryella</taxon>
    </lineage>
</organism>